<name>A0A3N2PZ47_SODAK</name>
<evidence type="ECO:0000313" key="2">
    <source>
        <dbReference type="Proteomes" id="UP000272025"/>
    </source>
</evidence>
<gene>
    <name evidence="1" type="ORF">SODALDRAFT_358190</name>
</gene>
<reference evidence="1 2" key="1">
    <citation type="journal article" date="2018" name="Mol. Ecol.">
        <title>The obligate alkalophilic soda-lake fungus Sodiomyces alkalinus has shifted to a protein diet.</title>
        <authorList>
            <person name="Grum-Grzhimaylo A.A."/>
            <person name="Falkoski D.L."/>
            <person name="van den Heuvel J."/>
            <person name="Valero-Jimenez C.A."/>
            <person name="Min B."/>
            <person name="Choi I.G."/>
            <person name="Lipzen A."/>
            <person name="Daum C.G."/>
            <person name="Aanen D.K."/>
            <person name="Tsang A."/>
            <person name="Henrissat B."/>
            <person name="Bilanenko E.N."/>
            <person name="de Vries R.P."/>
            <person name="van Kan J.A.L."/>
            <person name="Grigoriev I.V."/>
            <person name="Debets A.J.M."/>
        </authorList>
    </citation>
    <scope>NUCLEOTIDE SEQUENCE [LARGE SCALE GENOMIC DNA]</scope>
    <source>
        <strain evidence="1 2">F11</strain>
    </source>
</reference>
<keyword evidence="2" id="KW-1185">Reference proteome</keyword>
<sequence>MIDRPCFVLLCHPAFSVYVLRRQRQATTRRPTWMFEEGKLSTASNGFENRCPFQCLPQDPHTLMHAVIQQTGLAYPRGALQIPGSVHSFFNSPAQPFHQTHFHVSQLDSFPEDLALRLAIELDVFAWRLATGYFRKAHNSKQTNNKLCEQVFHCLQWAALNHVRLSYEDSLGLVPFRRRLNSFDLTWPVNCYVPIPSNTLTAINQSISVAGNHHQDGRPPPNHVALKEVHQVETPSAFQISREKDGWKIRTGHVKADSKDHTSNPKLP</sequence>
<organism evidence="1 2">
    <name type="scientific">Sodiomyces alkalinus (strain CBS 110278 / VKM F-3762 / F11)</name>
    <name type="common">Alkaliphilic filamentous fungus</name>
    <dbReference type="NCBI Taxonomy" id="1314773"/>
    <lineage>
        <taxon>Eukaryota</taxon>
        <taxon>Fungi</taxon>
        <taxon>Dikarya</taxon>
        <taxon>Ascomycota</taxon>
        <taxon>Pezizomycotina</taxon>
        <taxon>Sordariomycetes</taxon>
        <taxon>Hypocreomycetidae</taxon>
        <taxon>Glomerellales</taxon>
        <taxon>Plectosphaerellaceae</taxon>
        <taxon>Sodiomyces</taxon>
    </lineage>
</organism>
<dbReference type="GeneID" id="39582557"/>
<accession>A0A3N2PZ47</accession>
<dbReference type="Proteomes" id="UP000272025">
    <property type="component" value="Unassembled WGS sequence"/>
</dbReference>
<dbReference type="EMBL" id="ML119053">
    <property type="protein sequence ID" value="ROT39774.1"/>
    <property type="molecule type" value="Genomic_DNA"/>
</dbReference>
<proteinExistence type="predicted"/>
<dbReference type="AlphaFoldDB" id="A0A3N2PZ47"/>
<evidence type="ECO:0000313" key="1">
    <source>
        <dbReference type="EMBL" id="ROT39774.1"/>
    </source>
</evidence>
<dbReference type="RefSeq" id="XP_028467580.1">
    <property type="nucleotide sequence ID" value="XM_028614079.1"/>
</dbReference>
<protein>
    <submittedName>
        <fullName evidence="1">Uncharacterized protein</fullName>
    </submittedName>
</protein>